<dbReference type="PANTHER" id="PTHR43701">
    <property type="entry name" value="MEMBRANE TRANSPORTER PROTEIN MJ0441-RELATED"/>
    <property type="match status" value="1"/>
</dbReference>
<evidence type="ECO:0000256" key="1">
    <source>
        <dbReference type="ARBA" id="ARBA00004141"/>
    </source>
</evidence>
<comment type="subcellular location">
    <subcellularLocation>
        <location evidence="6">Cell membrane</location>
        <topology evidence="6">Multi-pass membrane protein</topology>
    </subcellularLocation>
    <subcellularLocation>
        <location evidence="1">Membrane</location>
        <topology evidence="1">Multi-pass membrane protein</topology>
    </subcellularLocation>
</comment>
<comment type="similarity">
    <text evidence="2 6">Belongs to the 4-toluene sulfonate uptake permease (TSUP) (TC 2.A.102) family.</text>
</comment>
<evidence type="ECO:0000256" key="3">
    <source>
        <dbReference type="ARBA" id="ARBA00022692"/>
    </source>
</evidence>
<keyword evidence="4 6" id="KW-1133">Transmembrane helix</keyword>
<organism evidence="7 8">
    <name type="scientific">Amphritea atlantica</name>
    <dbReference type="NCBI Taxonomy" id="355243"/>
    <lineage>
        <taxon>Bacteria</taxon>
        <taxon>Pseudomonadati</taxon>
        <taxon>Pseudomonadota</taxon>
        <taxon>Gammaproteobacteria</taxon>
        <taxon>Oceanospirillales</taxon>
        <taxon>Oceanospirillaceae</taxon>
        <taxon>Amphritea</taxon>
    </lineage>
</organism>
<feature type="transmembrane region" description="Helical" evidence="6">
    <location>
        <begin position="35"/>
        <end position="61"/>
    </location>
</feature>
<dbReference type="InterPro" id="IPR002781">
    <property type="entry name" value="TM_pro_TauE-like"/>
</dbReference>
<evidence type="ECO:0000313" key="8">
    <source>
        <dbReference type="Proteomes" id="UP000198749"/>
    </source>
</evidence>
<evidence type="ECO:0000256" key="5">
    <source>
        <dbReference type="ARBA" id="ARBA00023136"/>
    </source>
</evidence>
<keyword evidence="3 6" id="KW-0812">Transmembrane</keyword>
<keyword evidence="6" id="KW-1003">Cell membrane</keyword>
<evidence type="ECO:0000256" key="6">
    <source>
        <dbReference type="RuleBase" id="RU363041"/>
    </source>
</evidence>
<name>A0A1H9JCV7_9GAMM</name>
<dbReference type="RefSeq" id="WP_091359745.1">
    <property type="nucleotide sequence ID" value="NZ_AP025284.1"/>
</dbReference>
<dbReference type="InterPro" id="IPR051598">
    <property type="entry name" value="TSUP/Inactive_protease-like"/>
</dbReference>
<evidence type="ECO:0000313" key="7">
    <source>
        <dbReference type="EMBL" id="SEQ84549.1"/>
    </source>
</evidence>
<gene>
    <name evidence="7" type="ORF">SAMN03080615_02919</name>
</gene>
<dbReference type="Pfam" id="PF01925">
    <property type="entry name" value="TauE"/>
    <property type="match status" value="1"/>
</dbReference>
<dbReference type="GO" id="GO:0005886">
    <property type="term" value="C:plasma membrane"/>
    <property type="evidence" value="ECO:0007669"/>
    <property type="project" value="UniProtKB-SubCell"/>
</dbReference>
<dbReference type="Proteomes" id="UP000198749">
    <property type="component" value="Unassembled WGS sequence"/>
</dbReference>
<dbReference type="PANTHER" id="PTHR43701:SF2">
    <property type="entry name" value="MEMBRANE TRANSPORTER PROTEIN YJNA-RELATED"/>
    <property type="match status" value="1"/>
</dbReference>
<evidence type="ECO:0000256" key="4">
    <source>
        <dbReference type="ARBA" id="ARBA00022989"/>
    </source>
</evidence>
<dbReference type="STRING" id="355243.SAMN03080615_02919"/>
<feature type="transmembrane region" description="Helical" evidence="6">
    <location>
        <begin position="99"/>
        <end position="117"/>
    </location>
</feature>
<feature type="transmembrane region" description="Helical" evidence="6">
    <location>
        <begin position="137"/>
        <end position="164"/>
    </location>
</feature>
<protein>
    <recommendedName>
        <fullName evidence="6">Probable membrane transporter protein</fullName>
    </recommendedName>
</protein>
<dbReference type="AlphaFoldDB" id="A0A1H9JCV7"/>
<feature type="transmembrane region" description="Helical" evidence="6">
    <location>
        <begin position="205"/>
        <end position="225"/>
    </location>
</feature>
<evidence type="ECO:0000256" key="2">
    <source>
        <dbReference type="ARBA" id="ARBA00009142"/>
    </source>
</evidence>
<keyword evidence="5 6" id="KW-0472">Membrane</keyword>
<accession>A0A1H9JCV7</accession>
<dbReference type="OrthoDB" id="8559109at2"/>
<dbReference type="EMBL" id="FOGB01000009">
    <property type="protein sequence ID" value="SEQ84549.1"/>
    <property type="molecule type" value="Genomic_DNA"/>
</dbReference>
<keyword evidence="8" id="KW-1185">Reference proteome</keyword>
<reference evidence="8" key="1">
    <citation type="submission" date="2016-10" db="EMBL/GenBank/DDBJ databases">
        <authorList>
            <person name="Varghese N."/>
            <person name="Submissions S."/>
        </authorList>
    </citation>
    <scope>NUCLEOTIDE SEQUENCE [LARGE SCALE GENOMIC DNA]</scope>
    <source>
        <strain evidence="8">DSM 18887</strain>
    </source>
</reference>
<sequence length="255" mass="27025">MIIEQLSLVVISLLANALSAMAGGGAGLLQLPVLLFLGLSFSTALATHKIASVALGIGATLRHLREKSLNRRFCLFILASGLPGVITGGILVLQLPESLTILSLGLLTTGLGLYSIFKTQLGMTHQPCNRHFSGMLLGGLVLCLIGILNGSLTSGTGLFVTLWLVRWFGLDYKTAVAYVLILVGLFWNGSGAITVALQQPPHWEWLPALIIGAIIGAYTGTHIALVRGNGLVKRVFEALTIIVGVKLIYDATLLF</sequence>
<feature type="transmembrane region" description="Helical" evidence="6">
    <location>
        <begin position="73"/>
        <end position="93"/>
    </location>
</feature>
<feature type="transmembrane region" description="Helical" evidence="6">
    <location>
        <begin position="176"/>
        <end position="198"/>
    </location>
</feature>
<proteinExistence type="inferred from homology"/>